<evidence type="ECO:0000313" key="4">
    <source>
        <dbReference type="Proteomes" id="UP000671995"/>
    </source>
</evidence>
<dbReference type="Pfam" id="PF03781">
    <property type="entry name" value="FGE-sulfatase"/>
    <property type="match status" value="1"/>
</dbReference>
<sequence>MQPKPPRRRPSPPSPGGESGGSTPAQITITVAGDEHVTLKPTHTFEVEKGTKTWYELKTEAEDKITCDEHYKIDKWNFNNELGEEIPDGHLFNEPTTVFAVTIQTSTPPEPKITITIKGDEGVILKGVDPTITPVKGKQWKQIKSLAEEKIDKYKKDHELKNWHLTDASGAVLDDLYTTPFDDNATIFVETKIVDITLTIQGDSHVTVNAPQLKVPRGTQWRIVKEKAKDQISVHSNYKLKEWRRGSANGRPLQDNVPLGEDMIIYAVSHPEKITITVEGDGHVHIASDKTISNIAYGTKWEYIAVLAKKKITGYEAGFMFSAWKNGAGGNELLNGDTFEEDTIVYATAKQVPASLGKKIPEASIVGKDISYQLPTKDGSDTLWRGVFPEGRTVTLSEYTIGEHEVTTELWNTIYKWAKDREYEFDYQEGNMPDSNKPISGVSWRDYVVWCNAYTEAKFGNTTQCVYTNSQTHTIVKSIGDSDDDYIVCDLTKKGYRLPTEAEWEYAARYQGNDSTNAENYGSVYLTNLNSASGAKKPIGFQSVAMPPSGETYETLRAETARVAVFNKYYNGTGFVEQNPSVPDLADVKTKDPNKLDIYDMSGNVAEWCWDRYSATISSGPVTDPTGSSLSSDTKRVLRGGYWSKNKVDAVYECMTGKRDYDSASTAASSMGFRLVWQE</sequence>
<dbReference type="EMBL" id="CP054257">
    <property type="protein sequence ID" value="QTQ12833.1"/>
    <property type="molecule type" value="Genomic_DNA"/>
</dbReference>
<dbReference type="SUPFAM" id="SSF56436">
    <property type="entry name" value="C-type lectin-like"/>
    <property type="match status" value="1"/>
</dbReference>
<evidence type="ECO:0000259" key="2">
    <source>
        <dbReference type="Pfam" id="PF03781"/>
    </source>
</evidence>
<proteinExistence type="predicted"/>
<evidence type="ECO:0000313" key="3">
    <source>
        <dbReference type="EMBL" id="QTQ12833.1"/>
    </source>
</evidence>
<reference evidence="3" key="2">
    <citation type="journal article" date="2021" name="Microbiol. Resour. Announc.">
        <title>Complete Genome Sequences of Three Human Oral Treponema parvum Isolates.</title>
        <authorList>
            <person name="Zeng H."/>
            <person name="Watt R.M."/>
        </authorList>
    </citation>
    <scope>NUCLEOTIDE SEQUENCE</scope>
    <source>
        <strain evidence="3">ATCC 700773</strain>
    </source>
</reference>
<reference evidence="3" key="1">
    <citation type="submission" date="2020-05" db="EMBL/GenBank/DDBJ databases">
        <authorList>
            <person name="Zeng H."/>
            <person name="Chan Y.K."/>
            <person name="Watt R.M."/>
        </authorList>
    </citation>
    <scope>NUCLEOTIDE SEQUENCE</scope>
    <source>
        <strain evidence="3">ATCC 700773</strain>
    </source>
</reference>
<gene>
    <name evidence="3" type="ORF">HRI96_01780</name>
</gene>
<feature type="compositionally biased region" description="Basic residues" evidence="1">
    <location>
        <begin position="1"/>
        <end position="10"/>
    </location>
</feature>
<dbReference type="GO" id="GO:0120147">
    <property type="term" value="F:formylglycine-generating oxidase activity"/>
    <property type="evidence" value="ECO:0007669"/>
    <property type="project" value="TreeGrafter"/>
</dbReference>
<dbReference type="InterPro" id="IPR005532">
    <property type="entry name" value="SUMF_dom"/>
</dbReference>
<protein>
    <submittedName>
        <fullName evidence="3">SUMF1/EgtB/PvdO family nonheme iron enzyme</fullName>
    </submittedName>
</protein>
<dbReference type="PANTHER" id="PTHR23150">
    <property type="entry name" value="SULFATASE MODIFYING FACTOR 1, 2"/>
    <property type="match status" value="1"/>
</dbReference>
<dbReference type="AlphaFoldDB" id="A0A975F1W0"/>
<dbReference type="Proteomes" id="UP000671995">
    <property type="component" value="Chromosome"/>
</dbReference>
<dbReference type="InterPro" id="IPR016187">
    <property type="entry name" value="CTDL_fold"/>
</dbReference>
<name>A0A975F1W0_9SPIR</name>
<dbReference type="InterPro" id="IPR051043">
    <property type="entry name" value="Sulfatase_Mod_Factor_Kinase"/>
</dbReference>
<organism evidence="3 4">
    <name type="scientific">Treponema parvum</name>
    <dbReference type="NCBI Taxonomy" id="138851"/>
    <lineage>
        <taxon>Bacteria</taxon>
        <taxon>Pseudomonadati</taxon>
        <taxon>Spirochaetota</taxon>
        <taxon>Spirochaetia</taxon>
        <taxon>Spirochaetales</taxon>
        <taxon>Treponemataceae</taxon>
        <taxon>Treponema</taxon>
    </lineage>
</organism>
<feature type="domain" description="Sulfatase-modifying factor enzyme-like" evidence="2">
    <location>
        <begin position="392"/>
        <end position="677"/>
    </location>
</feature>
<dbReference type="InterPro" id="IPR042095">
    <property type="entry name" value="SUMF_sf"/>
</dbReference>
<feature type="region of interest" description="Disordered" evidence="1">
    <location>
        <begin position="1"/>
        <end position="25"/>
    </location>
</feature>
<accession>A0A975F1W0</accession>
<evidence type="ECO:0000256" key="1">
    <source>
        <dbReference type="SAM" id="MobiDB-lite"/>
    </source>
</evidence>
<dbReference type="Gene3D" id="3.90.1580.10">
    <property type="entry name" value="paralog of FGE (formylglycine-generating enzyme)"/>
    <property type="match status" value="1"/>
</dbReference>
<dbReference type="PANTHER" id="PTHR23150:SF19">
    <property type="entry name" value="FORMYLGLYCINE-GENERATING ENZYME"/>
    <property type="match status" value="1"/>
</dbReference>